<dbReference type="PROSITE" id="PS00134">
    <property type="entry name" value="TRYPSIN_HIS"/>
    <property type="match status" value="1"/>
</dbReference>
<dbReference type="SUPFAM" id="SSF50494">
    <property type="entry name" value="Trypsin-like serine proteases"/>
    <property type="match status" value="1"/>
</dbReference>
<feature type="signal peptide" evidence="1">
    <location>
        <begin position="1"/>
        <end position="28"/>
    </location>
</feature>
<dbReference type="GO" id="GO:0004252">
    <property type="term" value="F:serine-type endopeptidase activity"/>
    <property type="evidence" value="ECO:0007669"/>
    <property type="project" value="InterPro"/>
</dbReference>
<reference evidence="3" key="1">
    <citation type="submission" date="2016-10" db="EMBL/GenBank/DDBJ databases">
        <authorList>
            <person name="Varghese N."/>
            <person name="Submissions S."/>
        </authorList>
    </citation>
    <scope>NUCLEOTIDE SEQUENCE [LARGE SCALE GENOMIC DNA]</scope>
    <source>
        <strain evidence="3">DSM 44796</strain>
    </source>
</reference>
<evidence type="ECO:0000313" key="3">
    <source>
        <dbReference type="Proteomes" id="UP000199682"/>
    </source>
</evidence>
<dbReference type="InterPro" id="IPR009003">
    <property type="entry name" value="Peptidase_S1_PA"/>
</dbReference>
<dbReference type="Gene3D" id="3.30.300.50">
    <property type="match status" value="1"/>
</dbReference>
<dbReference type="InterPro" id="IPR043504">
    <property type="entry name" value="Peptidase_S1_PA_chymotrypsin"/>
</dbReference>
<dbReference type="RefSeq" id="WP_143027763.1">
    <property type="nucleotide sequence ID" value="NZ_FNET01000007.1"/>
</dbReference>
<name>A0A1G9FD43_9PSEU</name>
<protein>
    <submittedName>
        <fullName evidence="2">Streptogrisin C</fullName>
    </submittedName>
</protein>
<dbReference type="CDD" id="cd21112">
    <property type="entry name" value="alphaLP-like"/>
    <property type="match status" value="1"/>
</dbReference>
<evidence type="ECO:0000313" key="2">
    <source>
        <dbReference type="EMBL" id="SDK86299.1"/>
    </source>
</evidence>
<accession>A0A1G9FD43</accession>
<evidence type="ECO:0000256" key="1">
    <source>
        <dbReference type="SAM" id="SignalP"/>
    </source>
</evidence>
<dbReference type="Gene3D" id="2.40.10.10">
    <property type="entry name" value="Trypsin-like serine proteases"/>
    <property type="match status" value="2"/>
</dbReference>
<dbReference type="AlphaFoldDB" id="A0A1G9FD43"/>
<organism evidence="2 3">
    <name type="scientific">Lentzea albidocapillata subsp. violacea</name>
    <dbReference type="NCBI Taxonomy" id="128104"/>
    <lineage>
        <taxon>Bacteria</taxon>
        <taxon>Bacillati</taxon>
        <taxon>Actinomycetota</taxon>
        <taxon>Actinomycetes</taxon>
        <taxon>Pseudonocardiales</taxon>
        <taxon>Pseudonocardiaceae</taxon>
        <taxon>Lentzea</taxon>
    </lineage>
</organism>
<dbReference type="GO" id="GO:0006508">
    <property type="term" value="P:proteolysis"/>
    <property type="evidence" value="ECO:0007669"/>
    <property type="project" value="InterPro"/>
</dbReference>
<dbReference type="Proteomes" id="UP000199682">
    <property type="component" value="Unassembled WGS sequence"/>
</dbReference>
<feature type="chain" id="PRO_5011557889" evidence="1">
    <location>
        <begin position="29"/>
        <end position="411"/>
    </location>
</feature>
<dbReference type="InterPro" id="IPR018114">
    <property type="entry name" value="TRYPSIN_HIS"/>
</dbReference>
<keyword evidence="1" id="KW-0732">Signal</keyword>
<dbReference type="InterPro" id="IPR035070">
    <property type="entry name" value="Streptogrisin_prodomain"/>
</dbReference>
<sequence>MKRLLLHTISSIGLTAAAVLVVPGTASAAPEAVAERAGQIEAYLHTYPGLTPAEAADRVDGQAARAALLKRLSTEHAASFGGSWFDARTGVQHLNVVGSGTAGFTGLAANAGLRVKVHPAEYTMDELTARTDAIRADRTAAGAGRLGVGIDPQSNRVVVAVTSAAAARSALGAAATDPAVVTTVTTAVPAVPEACHSRYNCSAPLRSGVALRQAGTNLCSVGFTVRDGNGTRWTVTAGHCMRRDGEIWSHNTVDIGPIGNAWIGDNIDVARIRMNRAPWADASGGWLYNEGNPNSPVALNSAVTRYAQIQQGDSVCLQGYNSNARHSCGVITHAAHPDYNGMTRVDFDGCQGDSGGGWYAPNSGNRTAYGTHVGGPLTCHSQYGWSVFSPLPALNAFWDRHSATTIRVETR</sequence>
<gene>
    <name evidence="2" type="ORF">SAMN04488074_107322</name>
</gene>
<dbReference type="EMBL" id="FNET01000007">
    <property type="protein sequence ID" value="SDK86299.1"/>
    <property type="molecule type" value="Genomic_DNA"/>
</dbReference>
<proteinExistence type="predicted"/>